<dbReference type="Gene3D" id="1.20.1300.10">
    <property type="entry name" value="Fumarate reductase/succinate dehydrogenase, transmembrane subunit"/>
    <property type="match status" value="1"/>
</dbReference>
<keyword evidence="7 8" id="KW-0472">Membrane</keyword>
<evidence type="ECO:0000256" key="6">
    <source>
        <dbReference type="ARBA" id="ARBA00023004"/>
    </source>
</evidence>
<dbReference type="InterPro" id="IPR034804">
    <property type="entry name" value="SQR/QFR_C/D"/>
</dbReference>
<feature type="transmembrane region" description="Helical" evidence="8">
    <location>
        <begin position="145"/>
        <end position="173"/>
    </location>
</feature>
<comment type="subcellular location">
    <subcellularLocation>
        <location evidence="1">Membrane</location>
    </subcellularLocation>
</comment>
<evidence type="ECO:0000256" key="5">
    <source>
        <dbReference type="ARBA" id="ARBA00022989"/>
    </source>
</evidence>
<proteinExistence type="predicted"/>
<evidence type="ECO:0000256" key="8">
    <source>
        <dbReference type="SAM" id="Phobius"/>
    </source>
</evidence>
<evidence type="ECO:0000256" key="4">
    <source>
        <dbReference type="ARBA" id="ARBA00022723"/>
    </source>
</evidence>
<organism evidence="9">
    <name type="scientific">Eiseniibacteriota bacterium</name>
    <dbReference type="NCBI Taxonomy" id="2212470"/>
    <lineage>
        <taxon>Bacteria</taxon>
        <taxon>Candidatus Eiseniibacteriota</taxon>
    </lineage>
</organism>
<dbReference type="InterPro" id="IPR011138">
    <property type="entry name" value="Cytochrome_b-558"/>
</dbReference>
<dbReference type="GO" id="GO:0046872">
    <property type="term" value="F:metal ion binding"/>
    <property type="evidence" value="ECO:0007669"/>
    <property type="project" value="UniProtKB-KW"/>
</dbReference>
<evidence type="ECO:0000256" key="2">
    <source>
        <dbReference type="ARBA" id="ARBA00022617"/>
    </source>
</evidence>
<keyword evidence="4" id="KW-0479">Metal-binding</keyword>
<comment type="caution">
    <text evidence="9">The sequence shown here is derived from an EMBL/GenBank/DDBJ whole genome shotgun (WGS) entry which is preliminary data.</text>
</comment>
<gene>
    <name evidence="9" type="ORF">ENR23_01625</name>
</gene>
<dbReference type="NCBIfam" id="TIGR02046">
    <property type="entry name" value="sdhC_b558_fam"/>
    <property type="match status" value="1"/>
</dbReference>
<feature type="transmembrane region" description="Helical" evidence="8">
    <location>
        <begin position="99"/>
        <end position="117"/>
    </location>
</feature>
<evidence type="ECO:0000256" key="1">
    <source>
        <dbReference type="ARBA" id="ARBA00004370"/>
    </source>
</evidence>
<reference evidence="9" key="1">
    <citation type="journal article" date="2020" name="mSystems">
        <title>Genome- and Community-Level Interaction Insights into Carbon Utilization and Element Cycling Functions of Hydrothermarchaeota in Hydrothermal Sediment.</title>
        <authorList>
            <person name="Zhou Z."/>
            <person name="Liu Y."/>
            <person name="Xu W."/>
            <person name="Pan J."/>
            <person name="Luo Z.H."/>
            <person name="Li M."/>
        </authorList>
    </citation>
    <scope>NUCLEOTIDE SEQUENCE [LARGE SCALE GENOMIC DNA]</scope>
    <source>
        <strain evidence="9">SpSt-381</strain>
    </source>
</reference>
<evidence type="ECO:0000256" key="3">
    <source>
        <dbReference type="ARBA" id="ARBA00022692"/>
    </source>
</evidence>
<sequence>MRITDSQWFTLRKLHSLTGVFPVGVFLLEHFFTNSHAVQSGAAFDEAAAFLAGLPYVVLIEALGIWLPILFHMVLGIIIATQGDANVGRYRHARNWQYFLQRLTGVLLVFFIVYHTWSTRFNDEAMAAPSLFDWMSGHLAHPGVFAFYVVGVLSACWHFGNGLFGFAIHWGLVTGRRAQRWTARAGVAVFVALALVGLNALLAFRGSAVRLFEKGHPASSVAAQQGTGGQH</sequence>
<keyword evidence="5 8" id="KW-1133">Transmembrane helix</keyword>
<accession>A0A832HZ63</accession>
<dbReference type="GO" id="GO:0016020">
    <property type="term" value="C:membrane"/>
    <property type="evidence" value="ECO:0007669"/>
    <property type="project" value="UniProtKB-SubCell"/>
</dbReference>
<feature type="transmembrane region" description="Helical" evidence="8">
    <location>
        <begin position="56"/>
        <end position="79"/>
    </location>
</feature>
<evidence type="ECO:0000256" key="7">
    <source>
        <dbReference type="ARBA" id="ARBA00023136"/>
    </source>
</evidence>
<dbReference type="EMBL" id="DSQF01000003">
    <property type="protein sequence ID" value="HGZ42122.1"/>
    <property type="molecule type" value="Genomic_DNA"/>
</dbReference>
<protein>
    <submittedName>
        <fullName evidence="9">Succinate dehydrogenase</fullName>
    </submittedName>
</protein>
<name>A0A832HZ63_UNCEI</name>
<keyword evidence="6" id="KW-0408">Iron</keyword>
<evidence type="ECO:0000313" key="9">
    <source>
        <dbReference type="EMBL" id="HGZ42122.1"/>
    </source>
</evidence>
<dbReference type="AlphaFoldDB" id="A0A832HZ63"/>
<dbReference type="InterPro" id="IPR000701">
    <property type="entry name" value="SuccDH_FuR_B_TM-su"/>
</dbReference>
<keyword evidence="3 8" id="KW-0812">Transmembrane</keyword>
<keyword evidence="2" id="KW-0349">Heme</keyword>
<dbReference type="Pfam" id="PF01127">
    <property type="entry name" value="Sdh_cyt"/>
    <property type="match status" value="1"/>
</dbReference>
<feature type="transmembrane region" description="Helical" evidence="8">
    <location>
        <begin position="185"/>
        <end position="204"/>
    </location>
</feature>
<dbReference type="SUPFAM" id="SSF81343">
    <property type="entry name" value="Fumarate reductase respiratory complex transmembrane subunits"/>
    <property type="match status" value="1"/>
</dbReference>